<evidence type="ECO:0000313" key="3">
    <source>
        <dbReference type="EMBL" id="KEQ62361.1"/>
    </source>
</evidence>
<evidence type="ECO:0000313" key="4">
    <source>
        <dbReference type="Proteomes" id="UP000030672"/>
    </source>
</evidence>
<feature type="region of interest" description="Disordered" evidence="1">
    <location>
        <begin position="1"/>
        <end position="22"/>
    </location>
</feature>
<name>A0A074WIU9_AURM1</name>
<feature type="compositionally biased region" description="Polar residues" evidence="1">
    <location>
        <begin position="12"/>
        <end position="22"/>
    </location>
</feature>
<dbReference type="HOGENOM" id="CLU_055875_0_0_1"/>
<evidence type="ECO:0000259" key="2">
    <source>
        <dbReference type="Pfam" id="PF20411"/>
    </source>
</evidence>
<protein>
    <recommendedName>
        <fullName evidence="2">DUF6697 domain-containing protein</fullName>
    </recommendedName>
</protein>
<dbReference type="RefSeq" id="XP_040879384.1">
    <property type="nucleotide sequence ID" value="XM_041021770.1"/>
</dbReference>
<evidence type="ECO:0000256" key="1">
    <source>
        <dbReference type="SAM" id="MobiDB-lite"/>
    </source>
</evidence>
<dbReference type="GeneID" id="63915143"/>
<dbReference type="Proteomes" id="UP000030672">
    <property type="component" value="Unassembled WGS sequence"/>
</dbReference>
<organism evidence="3 4">
    <name type="scientific">Aureobasidium melanogenum (strain CBS 110374)</name>
    <name type="common">Aureobasidium pullulans var. melanogenum</name>
    <dbReference type="NCBI Taxonomy" id="1043003"/>
    <lineage>
        <taxon>Eukaryota</taxon>
        <taxon>Fungi</taxon>
        <taxon>Dikarya</taxon>
        <taxon>Ascomycota</taxon>
        <taxon>Pezizomycotina</taxon>
        <taxon>Dothideomycetes</taxon>
        <taxon>Dothideomycetidae</taxon>
        <taxon>Dothideales</taxon>
        <taxon>Saccotheciaceae</taxon>
        <taxon>Aureobasidium</taxon>
    </lineage>
</organism>
<dbReference type="AlphaFoldDB" id="A0A074WIU9"/>
<feature type="domain" description="DUF6697" evidence="2">
    <location>
        <begin position="48"/>
        <end position="276"/>
    </location>
</feature>
<gene>
    <name evidence="3" type="ORF">M437DRAFT_49071</name>
</gene>
<accession>A0A074WIU9</accession>
<reference evidence="3 4" key="1">
    <citation type="journal article" date="2014" name="BMC Genomics">
        <title>Genome sequencing of four Aureobasidium pullulans varieties: biotechnological potential, stress tolerance, and description of new species.</title>
        <authorList>
            <person name="Gostin Ar C."/>
            <person name="Ohm R.A."/>
            <person name="Kogej T."/>
            <person name="Sonjak S."/>
            <person name="Turk M."/>
            <person name="Zajc J."/>
            <person name="Zalar P."/>
            <person name="Grube M."/>
            <person name="Sun H."/>
            <person name="Han J."/>
            <person name="Sharma A."/>
            <person name="Chiniquy J."/>
            <person name="Ngan C.Y."/>
            <person name="Lipzen A."/>
            <person name="Barry K."/>
            <person name="Grigoriev I.V."/>
            <person name="Gunde-Cimerman N."/>
        </authorList>
    </citation>
    <scope>NUCLEOTIDE SEQUENCE [LARGE SCALE GENOMIC DNA]</scope>
    <source>
        <strain evidence="3 4">CBS 110374</strain>
    </source>
</reference>
<keyword evidence="4" id="KW-1185">Reference proteome</keyword>
<sequence>MQSEKQEETISLPETKTQTWQPTYLRDLPSIPADEPSTIPSLQEMHRFDRSFILSHLGGTRWLPSFYSVPEDELSLLPGRGFYLLDDQTEPLAPSSPGLHGSLVTPILRLPEDNNPNTPKPESMHNAPLFLKSGQKYIYFGMYTYLRADRLDIDRCSSLLPSSLKAFWANQLTSPNRPKWVTELLQQHLCPPPTYSGPLPSHVSDDTASSALTQHLQIHESWHRDTHLKTSFLKTEHILAAFEAPDTGGEMPGIRFWCLGLRCEGWDKGFYEMMVREEGNWEKEGRRDGEKERERQKEMLRLLGRKGRPIKW</sequence>
<dbReference type="InterPro" id="IPR046520">
    <property type="entry name" value="DUF6697"/>
</dbReference>
<dbReference type="Pfam" id="PF20411">
    <property type="entry name" value="DUF6697"/>
    <property type="match status" value="1"/>
</dbReference>
<proteinExistence type="predicted"/>
<dbReference type="EMBL" id="KL584834">
    <property type="protein sequence ID" value="KEQ62361.1"/>
    <property type="molecule type" value="Genomic_DNA"/>
</dbReference>